<dbReference type="InterPro" id="IPR007374">
    <property type="entry name" value="ASCH_domain"/>
</dbReference>
<evidence type="ECO:0000259" key="1">
    <source>
        <dbReference type="SMART" id="SM01022"/>
    </source>
</evidence>
<organism evidence="2 3">
    <name type="scientific">Aggregatimonas sangjinii</name>
    <dbReference type="NCBI Taxonomy" id="2583587"/>
    <lineage>
        <taxon>Bacteria</taxon>
        <taxon>Pseudomonadati</taxon>
        <taxon>Bacteroidota</taxon>
        <taxon>Flavobacteriia</taxon>
        <taxon>Flavobacteriales</taxon>
        <taxon>Flavobacteriaceae</taxon>
        <taxon>Aggregatimonas</taxon>
    </lineage>
</organism>
<dbReference type="PANTHER" id="PTHR39203:SF1">
    <property type="entry name" value="CYTOPLASMIC PROTEIN"/>
    <property type="match status" value="1"/>
</dbReference>
<reference evidence="2 3" key="1">
    <citation type="submission" date="2019-05" db="EMBL/GenBank/DDBJ databases">
        <title>Genome sequencing of F202Z8.</title>
        <authorList>
            <person name="Kwon Y.M."/>
        </authorList>
    </citation>
    <scope>NUCLEOTIDE SEQUENCE [LARGE SCALE GENOMIC DNA]</scope>
    <source>
        <strain evidence="2 3">F202Z8</strain>
    </source>
</reference>
<gene>
    <name evidence="2" type="ORF">FGM00_06835</name>
</gene>
<dbReference type="EMBL" id="CP040710">
    <property type="protein sequence ID" value="QCW99824.1"/>
    <property type="molecule type" value="Genomic_DNA"/>
</dbReference>
<dbReference type="OrthoDB" id="9807542at2"/>
<dbReference type="CDD" id="cd06553">
    <property type="entry name" value="ASCH_Ef3133_like"/>
    <property type="match status" value="1"/>
</dbReference>
<dbReference type="Pfam" id="PF04266">
    <property type="entry name" value="ASCH"/>
    <property type="match status" value="1"/>
</dbReference>
<dbReference type="InterPro" id="IPR009326">
    <property type="entry name" value="DUF984"/>
</dbReference>
<evidence type="ECO:0000313" key="2">
    <source>
        <dbReference type="EMBL" id="QCW99824.1"/>
    </source>
</evidence>
<dbReference type="Gene3D" id="3.10.400.10">
    <property type="entry name" value="Sulfate adenylyltransferase"/>
    <property type="match status" value="1"/>
</dbReference>
<sequence>MHYLACIFIMILNGCKNESNATTETSVKTQTVAETESENAIDPSVAGMWQDYIASNPKFEGQEIPESDFFHNNRADANRLAELTLNGKKKASSGLYSLYKYYQVALPKVGTKQIVTDFDGKAVAIIENKRVDTIPFNQISEDYAGLDMGTDVEPLEKWKKAHWDFFENFLKESGGEPNEEMLIVCVIFKTVWPAKH</sequence>
<dbReference type="KEGG" id="asag:FGM00_06835"/>
<dbReference type="PANTHER" id="PTHR39203">
    <property type="entry name" value="CYTOPLASMIC PROTEIN-RELATED"/>
    <property type="match status" value="1"/>
</dbReference>
<dbReference type="InterPro" id="IPR015947">
    <property type="entry name" value="PUA-like_sf"/>
</dbReference>
<accession>A0A5B7SMC8</accession>
<proteinExistence type="predicted"/>
<protein>
    <submittedName>
        <fullName evidence="2">ASCH domain-containing protein</fullName>
    </submittedName>
</protein>
<dbReference type="SUPFAM" id="SSF88697">
    <property type="entry name" value="PUA domain-like"/>
    <property type="match status" value="1"/>
</dbReference>
<keyword evidence="3" id="KW-1185">Reference proteome</keyword>
<dbReference type="AlphaFoldDB" id="A0A5B7SMC8"/>
<name>A0A5B7SMC8_9FLAO</name>
<dbReference type="SMART" id="SM01022">
    <property type="entry name" value="ASCH"/>
    <property type="match status" value="1"/>
</dbReference>
<feature type="domain" description="ASCH" evidence="1">
    <location>
        <begin position="68"/>
        <end position="192"/>
    </location>
</feature>
<dbReference type="Proteomes" id="UP000310017">
    <property type="component" value="Chromosome"/>
</dbReference>
<dbReference type="RefSeq" id="WP_138852176.1">
    <property type="nucleotide sequence ID" value="NZ_CP040710.1"/>
</dbReference>
<evidence type="ECO:0000313" key="3">
    <source>
        <dbReference type="Proteomes" id="UP000310017"/>
    </source>
</evidence>